<dbReference type="InterPro" id="IPR013766">
    <property type="entry name" value="Thioredoxin_domain"/>
</dbReference>
<dbReference type="Pfam" id="PF00085">
    <property type="entry name" value="Thioredoxin"/>
    <property type="match status" value="1"/>
</dbReference>
<dbReference type="AlphaFoldDB" id="A0A975GKB7"/>
<dbReference type="InterPro" id="IPR017937">
    <property type="entry name" value="Thioredoxin_CS"/>
</dbReference>
<dbReference type="PANTHER" id="PTHR45663:SF11">
    <property type="entry name" value="GEO12009P1"/>
    <property type="match status" value="1"/>
</dbReference>
<accession>A0A975GKB7</accession>
<reference evidence="11" key="1">
    <citation type="journal article" date="2021" name="Microb. Physiol.">
        <title>Proteogenomic Insights into the Physiology of Marine, Sulfate-Reducing, Filamentous Desulfonema limicola and Desulfonema magnum.</title>
        <authorList>
            <person name="Schnaars V."/>
            <person name="Wohlbrand L."/>
            <person name="Scheve S."/>
            <person name="Hinrichs C."/>
            <person name="Reinhardt R."/>
            <person name="Rabus R."/>
        </authorList>
    </citation>
    <scope>NUCLEOTIDE SEQUENCE</scope>
    <source>
        <strain evidence="11">4be13</strain>
    </source>
</reference>
<evidence type="ECO:0000313" key="12">
    <source>
        <dbReference type="Proteomes" id="UP000663722"/>
    </source>
</evidence>
<feature type="active site" description="Nucleophile" evidence="8">
    <location>
        <position position="33"/>
    </location>
</feature>
<dbReference type="Proteomes" id="UP000663722">
    <property type="component" value="Chromosome"/>
</dbReference>
<feature type="domain" description="Thioredoxin" evidence="10">
    <location>
        <begin position="1"/>
        <end position="108"/>
    </location>
</feature>
<feature type="active site" description="Nucleophile" evidence="8">
    <location>
        <position position="36"/>
    </location>
</feature>
<evidence type="ECO:0000256" key="1">
    <source>
        <dbReference type="ARBA" id="ARBA00008987"/>
    </source>
</evidence>
<evidence type="ECO:0000256" key="9">
    <source>
        <dbReference type="PIRSR" id="PIRSR000077-4"/>
    </source>
</evidence>
<protein>
    <recommendedName>
        <fullName evidence="6 7">Thioredoxin</fullName>
    </recommendedName>
</protein>
<dbReference type="FunFam" id="3.40.30.10:FF:000001">
    <property type="entry name" value="Thioredoxin"/>
    <property type="match status" value="1"/>
</dbReference>
<evidence type="ECO:0000256" key="4">
    <source>
        <dbReference type="ARBA" id="ARBA00023157"/>
    </source>
</evidence>
<feature type="disulfide bond" description="Redox-active" evidence="9">
    <location>
        <begin position="33"/>
        <end position="36"/>
    </location>
</feature>
<dbReference type="SUPFAM" id="SSF52833">
    <property type="entry name" value="Thioredoxin-like"/>
    <property type="match status" value="1"/>
</dbReference>
<organism evidence="11 12">
    <name type="scientific">Desulfonema magnum</name>
    <dbReference type="NCBI Taxonomy" id="45655"/>
    <lineage>
        <taxon>Bacteria</taxon>
        <taxon>Pseudomonadati</taxon>
        <taxon>Thermodesulfobacteriota</taxon>
        <taxon>Desulfobacteria</taxon>
        <taxon>Desulfobacterales</taxon>
        <taxon>Desulfococcaceae</taxon>
        <taxon>Desulfonema</taxon>
    </lineage>
</organism>
<gene>
    <name evidence="11" type="primary">trxA1</name>
    <name evidence="11" type="ORF">dnm_005330</name>
</gene>
<dbReference type="PRINTS" id="PR00421">
    <property type="entry name" value="THIOREDOXIN"/>
</dbReference>
<feature type="site" description="Contributes to redox potential value" evidence="8">
    <location>
        <position position="35"/>
    </location>
</feature>
<dbReference type="KEGG" id="dmm:dnm_005330"/>
<dbReference type="GO" id="GO:0005829">
    <property type="term" value="C:cytosol"/>
    <property type="evidence" value="ECO:0007669"/>
    <property type="project" value="TreeGrafter"/>
</dbReference>
<dbReference type="PROSITE" id="PS00194">
    <property type="entry name" value="THIOREDOXIN_1"/>
    <property type="match status" value="1"/>
</dbReference>
<dbReference type="InterPro" id="IPR036249">
    <property type="entry name" value="Thioredoxin-like_sf"/>
</dbReference>
<keyword evidence="2" id="KW-0813">Transport</keyword>
<dbReference type="GO" id="GO:0045454">
    <property type="term" value="P:cell redox homeostasis"/>
    <property type="evidence" value="ECO:0007669"/>
    <property type="project" value="TreeGrafter"/>
</dbReference>
<dbReference type="RefSeq" id="WP_207680980.1">
    <property type="nucleotide sequence ID" value="NZ_CP061800.1"/>
</dbReference>
<dbReference type="NCBIfam" id="TIGR01068">
    <property type="entry name" value="thioredoxin"/>
    <property type="match status" value="1"/>
</dbReference>
<dbReference type="PIRSF" id="PIRSF000077">
    <property type="entry name" value="Thioredoxin"/>
    <property type="match status" value="1"/>
</dbReference>
<evidence type="ECO:0000256" key="5">
    <source>
        <dbReference type="ARBA" id="ARBA00023284"/>
    </source>
</evidence>
<keyword evidence="3" id="KW-0249">Electron transport</keyword>
<keyword evidence="5 9" id="KW-0676">Redox-active center</keyword>
<evidence type="ECO:0000259" key="10">
    <source>
        <dbReference type="PROSITE" id="PS51352"/>
    </source>
</evidence>
<dbReference type="EMBL" id="CP061800">
    <property type="protein sequence ID" value="QTA84536.1"/>
    <property type="molecule type" value="Genomic_DNA"/>
</dbReference>
<proteinExistence type="inferred from homology"/>
<evidence type="ECO:0000256" key="6">
    <source>
        <dbReference type="NCBIfam" id="TIGR01068"/>
    </source>
</evidence>
<feature type="site" description="Contributes to redox potential value" evidence="8">
    <location>
        <position position="34"/>
    </location>
</feature>
<evidence type="ECO:0000256" key="8">
    <source>
        <dbReference type="PIRSR" id="PIRSR000077-1"/>
    </source>
</evidence>
<evidence type="ECO:0000313" key="11">
    <source>
        <dbReference type="EMBL" id="QTA84536.1"/>
    </source>
</evidence>
<dbReference type="Gene3D" id="3.40.30.10">
    <property type="entry name" value="Glutaredoxin"/>
    <property type="match status" value="1"/>
</dbReference>
<keyword evidence="4 9" id="KW-1015">Disulfide bond</keyword>
<evidence type="ECO:0000256" key="3">
    <source>
        <dbReference type="ARBA" id="ARBA00022982"/>
    </source>
</evidence>
<comment type="similarity">
    <text evidence="1 7">Belongs to the thioredoxin family.</text>
</comment>
<dbReference type="InterPro" id="IPR005746">
    <property type="entry name" value="Thioredoxin"/>
</dbReference>
<dbReference type="CDD" id="cd02947">
    <property type="entry name" value="TRX_family"/>
    <property type="match status" value="1"/>
</dbReference>
<name>A0A975GKB7_9BACT</name>
<feature type="site" description="Deprotonates C-terminal active site Cys" evidence="8">
    <location>
        <position position="27"/>
    </location>
</feature>
<keyword evidence="12" id="KW-1185">Reference proteome</keyword>
<evidence type="ECO:0000256" key="7">
    <source>
        <dbReference type="PIRNR" id="PIRNR000077"/>
    </source>
</evidence>
<dbReference type="PROSITE" id="PS51352">
    <property type="entry name" value="THIOREDOXIN_2"/>
    <property type="match status" value="1"/>
</dbReference>
<dbReference type="GO" id="GO:0015035">
    <property type="term" value="F:protein-disulfide reductase activity"/>
    <property type="evidence" value="ECO:0007669"/>
    <property type="project" value="UniProtKB-UniRule"/>
</dbReference>
<dbReference type="PANTHER" id="PTHR45663">
    <property type="entry name" value="GEO12009P1"/>
    <property type="match status" value="1"/>
</dbReference>
<sequence>MAEGVVEINDSSFDKEVLEAGIPVVVDFWAPWCGPCKAIGPMVEELAADFGDKIKFAKCNVDDNPVSPGKYEIRAIPTLIFFKDGKDVEKITGMVAKSKLEDSLNNLL</sequence>
<evidence type="ECO:0000256" key="2">
    <source>
        <dbReference type="ARBA" id="ARBA00022448"/>
    </source>
</evidence>